<sequence>MFTTLSLSLLVNLLPLCAALPDLRLREALSSTLHSPLASKRSTNLDGTGINFNPNGSAFLWLPFDEYSGESFFDRWTFFEGTDPTNGSVDYVNRSRAIEQGYISVTADGEVIMKADDQTVLPMGQNRESVRISSNVTYDTGLFILDLNRAPWGCAIWPAFWTVGSNWPANGEIDILEGVHDNEHNQVAWHTNPGCLLDPSATFTGQIAQTNGANNTNCDGNVNSNSGCDITEWSQASYGPFFEAQGGGILAMKWDENDISVWSFFRAAIPNDVTQGTPNPSLWGPPSAMLKNTQCDIPKFFANHQIVFDITFCGDWAGNSYATSGCPGTCAERLMDPTNFVNATWSINSLQVYRKQLIAGNGTKLQQTSDARPRALRIDFAVMQIVLPALTAVALSFIW</sequence>
<gene>
    <name evidence="3" type="ORF">BDN70DRAFT_871903</name>
</gene>
<organism evidence="3 4">
    <name type="scientific">Pholiota conissans</name>
    <dbReference type="NCBI Taxonomy" id="109636"/>
    <lineage>
        <taxon>Eukaryota</taxon>
        <taxon>Fungi</taxon>
        <taxon>Dikarya</taxon>
        <taxon>Basidiomycota</taxon>
        <taxon>Agaricomycotina</taxon>
        <taxon>Agaricomycetes</taxon>
        <taxon>Agaricomycetidae</taxon>
        <taxon>Agaricales</taxon>
        <taxon>Agaricineae</taxon>
        <taxon>Strophariaceae</taxon>
        <taxon>Pholiota</taxon>
    </lineage>
</organism>
<dbReference type="InterPro" id="IPR050546">
    <property type="entry name" value="Glycosyl_Hydrlase_16"/>
</dbReference>
<feature type="signal peptide" evidence="1">
    <location>
        <begin position="1"/>
        <end position="19"/>
    </location>
</feature>
<dbReference type="Proteomes" id="UP000807469">
    <property type="component" value="Unassembled WGS sequence"/>
</dbReference>
<keyword evidence="4" id="KW-1185">Reference proteome</keyword>
<evidence type="ECO:0000259" key="2">
    <source>
        <dbReference type="PROSITE" id="PS51762"/>
    </source>
</evidence>
<dbReference type="InterPro" id="IPR013320">
    <property type="entry name" value="ConA-like_dom_sf"/>
</dbReference>
<proteinExistence type="predicted"/>
<dbReference type="PANTHER" id="PTHR10963:SF24">
    <property type="entry name" value="GLYCOSIDASE C21B10.07-RELATED"/>
    <property type="match status" value="1"/>
</dbReference>
<dbReference type="Pfam" id="PF26113">
    <property type="entry name" value="GH16_XgeA"/>
    <property type="match status" value="1"/>
</dbReference>
<dbReference type="InterPro" id="IPR000757">
    <property type="entry name" value="Beta-glucanase-like"/>
</dbReference>
<accession>A0A9P5ZDZ3</accession>
<evidence type="ECO:0000313" key="3">
    <source>
        <dbReference type="EMBL" id="KAF9484920.1"/>
    </source>
</evidence>
<evidence type="ECO:0000313" key="4">
    <source>
        <dbReference type="Proteomes" id="UP000807469"/>
    </source>
</evidence>
<feature type="domain" description="GH16" evidence="2">
    <location>
        <begin position="46"/>
        <end position="325"/>
    </location>
</feature>
<comment type="caution">
    <text evidence="3">The sequence shown here is derived from an EMBL/GenBank/DDBJ whole genome shotgun (WGS) entry which is preliminary data.</text>
</comment>
<evidence type="ECO:0000256" key="1">
    <source>
        <dbReference type="SAM" id="SignalP"/>
    </source>
</evidence>
<dbReference type="Gene3D" id="2.60.120.200">
    <property type="match status" value="1"/>
</dbReference>
<feature type="chain" id="PRO_5040208734" evidence="1">
    <location>
        <begin position="20"/>
        <end position="399"/>
    </location>
</feature>
<dbReference type="EMBL" id="MU155139">
    <property type="protein sequence ID" value="KAF9484920.1"/>
    <property type="molecule type" value="Genomic_DNA"/>
</dbReference>
<dbReference type="CDD" id="cd02181">
    <property type="entry name" value="GH16_fungal_Lam16A_glucanase"/>
    <property type="match status" value="1"/>
</dbReference>
<protein>
    <submittedName>
        <fullName evidence="3">Glycoside hydrolase family 16 protein</fullName>
    </submittedName>
</protein>
<dbReference type="AlphaFoldDB" id="A0A9P5ZDZ3"/>
<dbReference type="OrthoDB" id="192832at2759"/>
<dbReference type="GO" id="GO:0009251">
    <property type="term" value="P:glucan catabolic process"/>
    <property type="evidence" value="ECO:0007669"/>
    <property type="project" value="TreeGrafter"/>
</dbReference>
<dbReference type="PANTHER" id="PTHR10963">
    <property type="entry name" value="GLYCOSYL HYDROLASE-RELATED"/>
    <property type="match status" value="1"/>
</dbReference>
<keyword evidence="3" id="KW-0378">Hydrolase</keyword>
<reference evidence="3" key="1">
    <citation type="submission" date="2020-11" db="EMBL/GenBank/DDBJ databases">
        <authorList>
            <consortium name="DOE Joint Genome Institute"/>
            <person name="Ahrendt S."/>
            <person name="Riley R."/>
            <person name="Andreopoulos W."/>
            <person name="Labutti K."/>
            <person name="Pangilinan J."/>
            <person name="Ruiz-Duenas F.J."/>
            <person name="Barrasa J.M."/>
            <person name="Sanchez-Garcia M."/>
            <person name="Camarero S."/>
            <person name="Miyauchi S."/>
            <person name="Serrano A."/>
            <person name="Linde D."/>
            <person name="Babiker R."/>
            <person name="Drula E."/>
            <person name="Ayuso-Fernandez I."/>
            <person name="Pacheco R."/>
            <person name="Padilla G."/>
            <person name="Ferreira P."/>
            <person name="Barriuso J."/>
            <person name="Kellner H."/>
            <person name="Castanera R."/>
            <person name="Alfaro M."/>
            <person name="Ramirez L."/>
            <person name="Pisabarro A.G."/>
            <person name="Kuo A."/>
            <person name="Tritt A."/>
            <person name="Lipzen A."/>
            <person name="He G."/>
            <person name="Yan M."/>
            <person name="Ng V."/>
            <person name="Cullen D."/>
            <person name="Martin F."/>
            <person name="Rosso M.-N."/>
            <person name="Henrissat B."/>
            <person name="Hibbett D."/>
            <person name="Martinez A.T."/>
            <person name="Grigoriev I.V."/>
        </authorList>
    </citation>
    <scope>NUCLEOTIDE SEQUENCE</scope>
    <source>
        <strain evidence="3">CIRM-BRFM 674</strain>
    </source>
</reference>
<keyword evidence="1" id="KW-0732">Signal</keyword>
<dbReference type="GO" id="GO:0004553">
    <property type="term" value="F:hydrolase activity, hydrolyzing O-glycosyl compounds"/>
    <property type="evidence" value="ECO:0007669"/>
    <property type="project" value="InterPro"/>
</dbReference>
<name>A0A9P5ZDZ3_9AGAR</name>
<dbReference type="PROSITE" id="PS51762">
    <property type="entry name" value="GH16_2"/>
    <property type="match status" value="1"/>
</dbReference>
<dbReference type="SUPFAM" id="SSF49899">
    <property type="entry name" value="Concanavalin A-like lectins/glucanases"/>
    <property type="match status" value="1"/>
</dbReference>